<evidence type="ECO:0000256" key="12">
    <source>
        <dbReference type="ARBA" id="ARBA00049723"/>
    </source>
</evidence>
<gene>
    <name evidence="16" type="ORF">DH2020_026335</name>
</gene>
<name>A0ABR0VZ52_REHGL</name>
<keyword evidence="2" id="KW-0153">Cholesterol metabolism</keyword>
<dbReference type="PROSITE" id="PS51257">
    <property type="entry name" value="PROKAR_LIPOPROTEIN"/>
    <property type="match status" value="1"/>
</dbReference>
<feature type="domain" description="4Fe-4S ferredoxin-type" evidence="15">
    <location>
        <begin position="190"/>
        <end position="219"/>
    </location>
</feature>
<dbReference type="InterPro" id="IPR036188">
    <property type="entry name" value="FAD/NAD-bd_sf"/>
</dbReference>
<comment type="caution">
    <text evidence="16">The sequence shown here is derived from an EMBL/GenBank/DDBJ whole genome shotgun (WGS) entry which is preliminary data.</text>
</comment>
<dbReference type="SUPFAM" id="SSF51905">
    <property type="entry name" value="FAD/NAD(P)-binding domain"/>
    <property type="match status" value="1"/>
</dbReference>
<dbReference type="EMBL" id="JABTTQ020000354">
    <property type="protein sequence ID" value="KAK6139959.1"/>
    <property type="molecule type" value="Genomic_DNA"/>
</dbReference>
<proteinExistence type="predicted"/>
<reference evidence="16 17" key="1">
    <citation type="journal article" date="2021" name="Comput. Struct. Biotechnol. J.">
        <title>De novo genome assembly of the potent medicinal plant Rehmannia glutinosa using nanopore technology.</title>
        <authorList>
            <person name="Ma L."/>
            <person name="Dong C."/>
            <person name="Song C."/>
            <person name="Wang X."/>
            <person name="Zheng X."/>
            <person name="Niu Y."/>
            <person name="Chen S."/>
            <person name="Feng W."/>
        </authorList>
    </citation>
    <scope>NUCLEOTIDE SEQUENCE [LARGE SCALE GENOMIC DNA]</scope>
    <source>
        <strain evidence="16">DH-2019</strain>
    </source>
</reference>
<evidence type="ECO:0000256" key="11">
    <source>
        <dbReference type="ARBA" id="ARBA00049645"/>
    </source>
</evidence>
<dbReference type="PANTHER" id="PTHR47470:SF1">
    <property type="entry name" value="FAD-DEPENDENT OXIDOREDUCTASE 2 FAD BINDING DOMAIN-CONTAINING PROTEIN"/>
    <property type="match status" value="1"/>
</dbReference>
<dbReference type="Pfam" id="PF00732">
    <property type="entry name" value="GMC_oxred_N"/>
    <property type="match status" value="1"/>
</dbReference>
<evidence type="ECO:0000256" key="8">
    <source>
        <dbReference type="ARBA" id="ARBA00023221"/>
    </source>
</evidence>
<evidence type="ECO:0000256" key="13">
    <source>
        <dbReference type="ARBA" id="ARBA00049744"/>
    </source>
</evidence>
<accession>A0ABR0VZ52</accession>
<sequence length="552" mass="60538">MGKSVTVDFFDSGDDGGFDAIVIGSGYGGSVAACRMSMAGFKVCLLEKGHKWEAQDFPTDCFKMMSAVRVENRNLGVDLGPKDALFQVCIQDDALAATACGLGGGSLINAGLVLPTTVRARRDPKWPKAWEEDWDRCEALASDMLRAQSVPMKFQNSKIMEGVIGEEYDKSIDNPIKLSMNFDIEQVSDSRMSQETGSCLACGNCLAGCPYNAKNSTDKTYLVSAIQSAVIPTAYPSFLFKGITTYGWQSGYGFLYGITDWLKHVLGLNHGQDMVLNAIGHDDSSGKLTFEKDTNRILFQPPHDHLLPRKVKAFQKLAKKLGGVLFMPRFRSTSVHLLGGCIASSDVSSGVCNSDGQVFDQKSPTGVHPGLYICDASIIPCSVGINPCLTITTAAEHVSRRLVQDAIKKNIGNFVDMNFDKKPGSIHNGKMKRIFDSEVMTTEIMRGQVGGMPCTAYLKLKFQTSSVVDKTNNATGEKAHPLLRGKVGGYIECRAIEMDKMYIIHGEIDLCETDIRTPYTQYMHYRLLVAASSGSRWFIRVWFNVFASTLLN</sequence>
<evidence type="ECO:0000256" key="4">
    <source>
        <dbReference type="ARBA" id="ARBA00022827"/>
    </source>
</evidence>
<evidence type="ECO:0000256" key="2">
    <source>
        <dbReference type="ARBA" id="ARBA00022548"/>
    </source>
</evidence>
<evidence type="ECO:0000259" key="15">
    <source>
        <dbReference type="PROSITE" id="PS51379"/>
    </source>
</evidence>
<dbReference type="PROSITE" id="PS00198">
    <property type="entry name" value="4FE4S_FER_1"/>
    <property type="match status" value="1"/>
</dbReference>
<dbReference type="InterPro" id="IPR007867">
    <property type="entry name" value="GMC_OxRtase_C"/>
</dbReference>
<keyword evidence="6" id="KW-0443">Lipid metabolism</keyword>
<protein>
    <recommendedName>
        <fullName evidence="13">Cholesterol oxidase</fullName>
        <ecNumber evidence="12">1.1.3.6</ecNumber>
        <ecNumber evidence="10">5.3.3.1</ecNumber>
    </recommendedName>
    <alternativeName>
        <fullName evidence="14">Cholesterol isomerase</fullName>
    </alternativeName>
</protein>
<keyword evidence="4" id="KW-0274">FAD</keyword>
<dbReference type="PANTHER" id="PTHR47470">
    <property type="entry name" value="CHOLESTEROL OXIDASE"/>
    <property type="match status" value="1"/>
</dbReference>
<comment type="cofactor">
    <cofactor evidence="1">
        <name>FAD</name>
        <dbReference type="ChEBI" id="CHEBI:57692"/>
    </cofactor>
</comment>
<keyword evidence="7" id="KW-1207">Sterol metabolism</keyword>
<evidence type="ECO:0000256" key="1">
    <source>
        <dbReference type="ARBA" id="ARBA00001974"/>
    </source>
</evidence>
<evidence type="ECO:0000313" key="16">
    <source>
        <dbReference type="EMBL" id="KAK6139959.1"/>
    </source>
</evidence>
<dbReference type="Proteomes" id="UP001318860">
    <property type="component" value="Unassembled WGS sequence"/>
</dbReference>
<dbReference type="InterPro" id="IPR017896">
    <property type="entry name" value="4Fe4S_Fe-S-bd"/>
</dbReference>
<keyword evidence="3" id="KW-0285">Flavoprotein</keyword>
<evidence type="ECO:0000313" key="17">
    <source>
        <dbReference type="Proteomes" id="UP001318860"/>
    </source>
</evidence>
<organism evidence="16 17">
    <name type="scientific">Rehmannia glutinosa</name>
    <name type="common">Chinese foxglove</name>
    <dbReference type="NCBI Taxonomy" id="99300"/>
    <lineage>
        <taxon>Eukaryota</taxon>
        <taxon>Viridiplantae</taxon>
        <taxon>Streptophyta</taxon>
        <taxon>Embryophyta</taxon>
        <taxon>Tracheophyta</taxon>
        <taxon>Spermatophyta</taxon>
        <taxon>Magnoliopsida</taxon>
        <taxon>eudicotyledons</taxon>
        <taxon>Gunneridae</taxon>
        <taxon>Pentapetalae</taxon>
        <taxon>asterids</taxon>
        <taxon>lamiids</taxon>
        <taxon>Lamiales</taxon>
        <taxon>Orobanchaceae</taxon>
        <taxon>Rehmannieae</taxon>
        <taxon>Rehmannia</taxon>
    </lineage>
</organism>
<dbReference type="EC" id="1.1.3.6" evidence="12"/>
<keyword evidence="8" id="KW-0753">Steroid metabolism</keyword>
<dbReference type="Gene3D" id="3.50.50.60">
    <property type="entry name" value="FAD/NAD(P)-binding domain"/>
    <property type="match status" value="2"/>
</dbReference>
<keyword evidence="17" id="KW-1185">Reference proteome</keyword>
<dbReference type="InterPro" id="IPR052542">
    <property type="entry name" value="Cholesterol_Oxidase"/>
</dbReference>
<evidence type="ECO:0000256" key="3">
    <source>
        <dbReference type="ARBA" id="ARBA00022630"/>
    </source>
</evidence>
<keyword evidence="9" id="KW-0413">Isomerase</keyword>
<dbReference type="Pfam" id="PF05199">
    <property type="entry name" value="GMC_oxred_C"/>
    <property type="match status" value="1"/>
</dbReference>
<evidence type="ECO:0000256" key="6">
    <source>
        <dbReference type="ARBA" id="ARBA00023098"/>
    </source>
</evidence>
<dbReference type="EC" id="5.3.3.1" evidence="10"/>
<keyword evidence="5" id="KW-0560">Oxidoreductase</keyword>
<evidence type="ECO:0000256" key="5">
    <source>
        <dbReference type="ARBA" id="ARBA00023002"/>
    </source>
</evidence>
<dbReference type="PROSITE" id="PS51379">
    <property type="entry name" value="4FE4S_FER_2"/>
    <property type="match status" value="1"/>
</dbReference>
<evidence type="ECO:0000256" key="10">
    <source>
        <dbReference type="ARBA" id="ARBA00038856"/>
    </source>
</evidence>
<evidence type="ECO:0000256" key="14">
    <source>
        <dbReference type="ARBA" id="ARBA00049778"/>
    </source>
</evidence>
<dbReference type="InterPro" id="IPR017900">
    <property type="entry name" value="4Fe4S_Fe_S_CS"/>
</dbReference>
<dbReference type="InterPro" id="IPR000172">
    <property type="entry name" value="GMC_OxRdtase_N"/>
</dbReference>
<comment type="pathway">
    <text evidence="11">Steroid metabolism; cholesterol degradation.</text>
</comment>
<evidence type="ECO:0000256" key="7">
    <source>
        <dbReference type="ARBA" id="ARBA00023166"/>
    </source>
</evidence>
<evidence type="ECO:0000256" key="9">
    <source>
        <dbReference type="ARBA" id="ARBA00023235"/>
    </source>
</evidence>